<sequence>MDFSCNLSEVMDCNRKFSPCSADQIRRNNSRKFGFNQKSRAAESPIESGCTFFV</sequence>
<accession>A0A0A9EK60</accession>
<dbReference type="AlphaFoldDB" id="A0A0A9EK60"/>
<protein>
    <submittedName>
        <fullName evidence="1">Uncharacterized protein</fullName>
    </submittedName>
</protein>
<evidence type="ECO:0000313" key="1">
    <source>
        <dbReference type="EMBL" id="JAE00487.1"/>
    </source>
</evidence>
<organism evidence="1">
    <name type="scientific">Arundo donax</name>
    <name type="common">Giant reed</name>
    <name type="synonym">Donax arundinaceus</name>
    <dbReference type="NCBI Taxonomy" id="35708"/>
    <lineage>
        <taxon>Eukaryota</taxon>
        <taxon>Viridiplantae</taxon>
        <taxon>Streptophyta</taxon>
        <taxon>Embryophyta</taxon>
        <taxon>Tracheophyta</taxon>
        <taxon>Spermatophyta</taxon>
        <taxon>Magnoliopsida</taxon>
        <taxon>Liliopsida</taxon>
        <taxon>Poales</taxon>
        <taxon>Poaceae</taxon>
        <taxon>PACMAD clade</taxon>
        <taxon>Arundinoideae</taxon>
        <taxon>Arundineae</taxon>
        <taxon>Arundo</taxon>
    </lineage>
</organism>
<name>A0A0A9EK60_ARUDO</name>
<reference evidence="1" key="2">
    <citation type="journal article" date="2015" name="Data Brief">
        <title>Shoot transcriptome of the giant reed, Arundo donax.</title>
        <authorList>
            <person name="Barrero R.A."/>
            <person name="Guerrero F.D."/>
            <person name="Moolhuijzen P."/>
            <person name="Goolsby J.A."/>
            <person name="Tidwell J."/>
            <person name="Bellgard S.E."/>
            <person name="Bellgard M.I."/>
        </authorList>
    </citation>
    <scope>NUCLEOTIDE SEQUENCE</scope>
    <source>
        <tissue evidence="1">Shoot tissue taken approximately 20 cm above the soil surface</tissue>
    </source>
</reference>
<reference evidence="1" key="1">
    <citation type="submission" date="2014-09" db="EMBL/GenBank/DDBJ databases">
        <authorList>
            <person name="Magalhaes I.L.F."/>
            <person name="Oliveira U."/>
            <person name="Santos F.R."/>
            <person name="Vidigal T.H.D.A."/>
            <person name="Brescovit A.D."/>
            <person name="Santos A.J."/>
        </authorList>
    </citation>
    <scope>NUCLEOTIDE SEQUENCE</scope>
    <source>
        <tissue evidence="1">Shoot tissue taken approximately 20 cm above the soil surface</tissue>
    </source>
</reference>
<dbReference type="EMBL" id="GBRH01197409">
    <property type="protein sequence ID" value="JAE00487.1"/>
    <property type="molecule type" value="Transcribed_RNA"/>
</dbReference>
<proteinExistence type="predicted"/>